<name>A0AAW2YQF9_9EUKA</name>
<organism evidence="1 2">
    <name type="scientific">Acrasis kona</name>
    <dbReference type="NCBI Taxonomy" id="1008807"/>
    <lineage>
        <taxon>Eukaryota</taxon>
        <taxon>Discoba</taxon>
        <taxon>Heterolobosea</taxon>
        <taxon>Tetramitia</taxon>
        <taxon>Eutetramitia</taxon>
        <taxon>Acrasidae</taxon>
        <taxon>Acrasis</taxon>
    </lineage>
</organism>
<accession>A0AAW2YQF9</accession>
<evidence type="ECO:0000313" key="1">
    <source>
        <dbReference type="EMBL" id="KAL0479304.1"/>
    </source>
</evidence>
<sequence>MNKKVVFLSGERHEDIDLVVPGACSLKKLNAELFVHTTDQPLAMEIATRCIEASEIKISGLNASYWVKKFKSGTSHKELVEHIIMASLCRKMSFEEYGPVDVYKEEGSNLIKVVGNKVPYWQLKEEL</sequence>
<proteinExistence type="predicted"/>
<keyword evidence="2" id="KW-1185">Reference proteome</keyword>
<dbReference type="EMBL" id="JAOPGA020000529">
    <property type="protein sequence ID" value="KAL0479304.1"/>
    <property type="molecule type" value="Genomic_DNA"/>
</dbReference>
<evidence type="ECO:0000313" key="2">
    <source>
        <dbReference type="Proteomes" id="UP001431209"/>
    </source>
</evidence>
<reference evidence="1 2" key="1">
    <citation type="submission" date="2024-03" db="EMBL/GenBank/DDBJ databases">
        <title>The Acrasis kona genome and developmental transcriptomes reveal deep origins of eukaryotic multicellular pathways.</title>
        <authorList>
            <person name="Sheikh S."/>
            <person name="Fu C.-J."/>
            <person name="Brown M.W."/>
            <person name="Baldauf S.L."/>
        </authorList>
    </citation>
    <scope>NUCLEOTIDE SEQUENCE [LARGE SCALE GENOMIC DNA]</scope>
    <source>
        <strain evidence="1 2">ATCC MYA-3509</strain>
    </source>
</reference>
<gene>
    <name evidence="1" type="ORF">AKO1_008097</name>
</gene>
<dbReference type="Proteomes" id="UP001431209">
    <property type="component" value="Unassembled WGS sequence"/>
</dbReference>
<protein>
    <submittedName>
        <fullName evidence="1">Uncharacterized protein</fullName>
    </submittedName>
</protein>
<comment type="caution">
    <text evidence="1">The sequence shown here is derived from an EMBL/GenBank/DDBJ whole genome shotgun (WGS) entry which is preliminary data.</text>
</comment>
<dbReference type="AlphaFoldDB" id="A0AAW2YQF9"/>